<dbReference type="InterPro" id="IPR017437">
    <property type="entry name" value="ATP-NAD_kinase_PpnK-typ_C"/>
</dbReference>
<dbReference type="PANTHER" id="PTHR13158">
    <property type="match status" value="1"/>
</dbReference>
<dbReference type="AlphaFoldDB" id="A0AA49GCD9"/>
<dbReference type="EMBL" id="CP129971">
    <property type="protein sequence ID" value="WKK76233.2"/>
    <property type="molecule type" value="Genomic_DNA"/>
</dbReference>
<protein>
    <submittedName>
        <fullName evidence="1">Sugar kinase</fullName>
    </submittedName>
</protein>
<keyword evidence="1" id="KW-0418">Kinase</keyword>
<accession>A0AA49GCD9</accession>
<dbReference type="Gene3D" id="3.40.50.10330">
    <property type="entry name" value="Probable inorganic polyphosphate/atp-NAD kinase, domain 1"/>
    <property type="match status" value="1"/>
</dbReference>
<dbReference type="KEGG" id="msaa:QYS49_02255"/>
<organism evidence="1 2">
    <name type="scientific">Marivirga salinarum</name>
    <dbReference type="NCBI Taxonomy" id="3059078"/>
    <lineage>
        <taxon>Bacteria</taxon>
        <taxon>Pseudomonadati</taxon>
        <taxon>Bacteroidota</taxon>
        <taxon>Cytophagia</taxon>
        <taxon>Cytophagales</taxon>
        <taxon>Marivirgaceae</taxon>
        <taxon>Marivirga</taxon>
    </lineage>
</organism>
<keyword evidence="2" id="KW-1185">Reference proteome</keyword>
<gene>
    <name evidence="1" type="ORF">QYS49_02255</name>
</gene>
<dbReference type="Proteomes" id="UP001230496">
    <property type="component" value="Chromosome"/>
</dbReference>
<dbReference type="RefSeq" id="WP_308350626.1">
    <property type="nucleotide sequence ID" value="NZ_CP129971.1"/>
</dbReference>
<dbReference type="SUPFAM" id="SSF111331">
    <property type="entry name" value="NAD kinase/diacylglycerol kinase-like"/>
    <property type="match status" value="1"/>
</dbReference>
<proteinExistence type="predicted"/>
<sequence length="307" mass="34910">MNYERAIIIKGKTRLEKLLDRYNSKSQAQFYINHNGGDFSEYELEHEQFYNGFNYAKKIIGRQLKPTVLERNFLPAFLFEKNDLIVVIGQDGLVANTAKYVSTNPIFAINPDLERNMGALLPFDLDSLSEGYKRILKGQNECKHITLAKATMNDGQELLAFNDFYIGKSNHSSSRYKIIYQGRHENQSSSGIIISTGAGSTAWLSSVLNEFRGLEKFLGYKSMGTFQSMEWDDDKLCYIVREPYKSPNFSTDMVAGYINKDEKLIIESVMPDDGVIFSDGIMEDYLVFNSGRTVTITKAHDKAKLII</sequence>
<name>A0AA49GCD9_9BACT</name>
<dbReference type="GO" id="GO:0019674">
    <property type="term" value="P:NAD+ metabolic process"/>
    <property type="evidence" value="ECO:0007669"/>
    <property type="project" value="InterPro"/>
</dbReference>
<dbReference type="InterPro" id="IPR016064">
    <property type="entry name" value="NAD/diacylglycerol_kinase_sf"/>
</dbReference>
<dbReference type="PANTHER" id="PTHR13158:SF5">
    <property type="entry name" value="NAD KINASE 2, MITOCHONDRIAL"/>
    <property type="match status" value="1"/>
</dbReference>
<evidence type="ECO:0000313" key="2">
    <source>
        <dbReference type="Proteomes" id="UP001230496"/>
    </source>
</evidence>
<reference evidence="1 2" key="1">
    <citation type="submission" date="2023-08" db="EMBL/GenBank/DDBJ databases">
        <title>Comparative genomics and taxonomic characterization of three novel marine species of genus Marivirga.</title>
        <authorList>
            <person name="Muhammad N."/>
            <person name="Kim S.-G."/>
        </authorList>
    </citation>
    <scope>NUCLEOTIDE SEQUENCE [LARGE SCALE GENOMIC DNA]</scope>
    <source>
        <strain evidence="1 2">BDSF4-3</strain>
    </source>
</reference>
<dbReference type="GO" id="GO:0003951">
    <property type="term" value="F:NAD+ kinase activity"/>
    <property type="evidence" value="ECO:0007669"/>
    <property type="project" value="InterPro"/>
</dbReference>
<keyword evidence="1" id="KW-0808">Transferase</keyword>
<dbReference type="InterPro" id="IPR017438">
    <property type="entry name" value="ATP-NAD_kinase_N"/>
</dbReference>
<dbReference type="Gene3D" id="2.60.200.30">
    <property type="entry name" value="Probable inorganic polyphosphate/atp-NAD kinase, domain 2"/>
    <property type="match status" value="1"/>
</dbReference>
<evidence type="ECO:0000313" key="1">
    <source>
        <dbReference type="EMBL" id="WKK76233.2"/>
    </source>
</evidence>